<reference evidence="1" key="1">
    <citation type="journal article" date="2021" name="Mol. Plant Microbe Interact.">
        <title>Complete Genome Sequence of the Plant-Pathogenic Fungus Colletotrichum lupini.</title>
        <authorList>
            <person name="Baroncelli R."/>
            <person name="Pensec F."/>
            <person name="Da Lio D."/>
            <person name="Boufleur T."/>
            <person name="Vicente I."/>
            <person name="Sarrocco S."/>
            <person name="Picot A."/>
            <person name="Baraldi E."/>
            <person name="Sukno S."/>
            <person name="Thon M."/>
            <person name="Le Floch G."/>
        </authorList>
    </citation>
    <scope>NUCLEOTIDE SEQUENCE</scope>
    <source>
        <strain evidence="1">IMI 504893</strain>
    </source>
</reference>
<evidence type="ECO:0000313" key="2">
    <source>
        <dbReference type="Proteomes" id="UP000830671"/>
    </source>
</evidence>
<organism evidence="1 2">
    <name type="scientific">Colletotrichum lupini</name>
    <dbReference type="NCBI Taxonomy" id="145971"/>
    <lineage>
        <taxon>Eukaryota</taxon>
        <taxon>Fungi</taxon>
        <taxon>Dikarya</taxon>
        <taxon>Ascomycota</taxon>
        <taxon>Pezizomycotina</taxon>
        <taxon>Sordariomycetes</taxon>
        <taxon>Hypocreomycetidae</taxon>
        <taxon>Glomerellales</taxon>
        <taxon>Glomerellaceae</taxon>
        <taxon>Colletotrichum</taxon>
        <taxon>Colletotrichum acutatum species complex</taxon>
    </lineage>
</organism>
<dbReference type="KEGG" id="clup:CLUP02_12009"/>
<dbReference type="GeneID" id="73345984"/>
<proteinExistence type="predicted"/>
<dbReference type="EMBL" id="CP019478">
    <property type="protein sequence ID" value="UQC86508.1"/>
    <property type="molecule type" value="Genomic_DNA"/>
</dbReference>
<dbReference type="AlphaFoldDB" id="A0A9Q8T0B0"/>
<name>A0A9Q8T0B0_9PEZI</name>
<protein>
    <submittedName>
        <fullName evidence="1">Uncharacterized protein</fullName>
    </submittedName>
</protein>
<keyword evidence="2" id="KW-1185">Reference proteome</keyword>
<dbReference type="RefSeq" id="XP_049148119.1">
    <property type="nucleotide sequence ID" value="XM_049290974.1"/>
</dbReference>
<evidence type="ECO:0000313" key="1">
    <source>
        <dbReference type="EMBL" id="UQC86508.1"/>
    </source>
</evidence>
<gene>
    <name evidence="1" type="ORF">CLUP02_12009</name>
</gene>
<dbReference type="Proteomes" id="UP000830671">
    <property type="component" value="Chromosome 6"/>
</dbReference>
<accession>A0A9Q8T0B0</accession>
<sequence>MDQRPVGRLSAALYLGIPALDSPKDLEDLPFEEIATPGFPRQP</sequence>